<dbReference type="AlphaFoldDB" id="A0A673H6Z3"/>
<feature type="domain" description="CIDE-N" evidence="4">
    <location>
        <begin position="10"/>
        <end position="83"/>
    </location>
</feature>
<evidence type="ECO:0000256" key="3">
    <source>
        <dbReference type="SAM" id="SignalP"/>
    </source>
</evidence>
<evidence type="ECO:0000313" key="6">
    <source>
        <dbReference type="Proteomes" id="UP000472270"/>
    </source>
</evidence>
<dbReference type="SUPFAM" id="SSF54277">
    <property type="entry name" value="CAD &amp; PB1 domains"/>
    <property type="match status" value="1"/>
</dbReference>
<keyword evidence="1 2" id="KW-0053">Apoptosis</keyword>
<reference evidence="5" key="2">
    <citation type="submission" date="2025-09" db="UniProtKB">
        <authorList>
            <consortium name="Ensembl"/>
        </authorList>
    </citation>
    <scope>IDENTIFICATION</scope>
</reference>
<name>A0A673H6Z3_9TELE</name>
<evidence type="ECO:0000259" key="4">
    <source>
        <dbReference type="PROSITE" id="PS51135"/>
    </source>
</evidence>
<accession>A0A673H6Z3</accession>
<dbReference type="PANTHER" id="PTHR12306:SF9">
    <property type="entry name" value="LIPID TRANSFERASE CIDEC"/>
    <property type="match status" value="1"/>
</dbReference>
<feature type="chain" id="PRO_5025391101" evidence="3">
    <location>
        <begin position="18"/>
        <end position="201"/>
    </location>
</feature>
<dbReference type="Ensembl" id="ENSSRHT00000023047.1">
    <property type="protein sequence ID" value="ENSSRHP00000022359.1"/>
    <property type="gene ID" value="ENSSRHG00000011861.1"/>
</dbReference>
<keyword evidence="3" id="KW-0732">Signal</keyword>
<protein>
    <submittedName>
        <fullName evidence="5">Cell death inducing DFFA like effector c</fullName>
    </submittedName>
</protein>
<sequence length="201" mass="23176">RFLFPFSLSVFFPFSFSSLASFSGYPAANSSPRYMVMDVFHMHCVSAFVLDEDGTGVDTEDFFQTLKGNTVLMVLRKGQKWAPQQHMLVFSTGQAEKTYPRKDVAKLTIDLYKNHPQDFIGCLNVQATLYGMYSVSYDLQCYKAKRMLREALKWTLFTMQTTGHVLVGTSCYIHQHRPLARTPWKKRFFFISMGPSWKNKA</sequence>
<evidence type="ECO:0000256" key="2">
    <source>
        <dbReference type="PROSITE-ProRule" id="PRU00447"/>
    </source>
</evidence>
<proteinExistence type="predicted"/>
<evidence type="ECO:0000313" key="5">
    <source>
        <dbReference type="Ensembl" id="ENSSRHP00000022359.1"/>
    </source>
</evidence>
<dbReference type="GO" id="GO:0042981">
    <property type="term" value="P:regulation of apoptotic process"/>
    <property type="evidence" value="ECO:0007669"/>
    <property type="project" value="TreeGrafter"/>
</dbReference>
<dbReference type="Pfam" id="PF02017">
    <property type="entry name" value="CIDE-N"/>
    <property type="match status" value="1"/>
</dbReference>
<dbReference type="Proteomes" id="UP000472270">
    <property type="component" value="Unassembled WGS sequence"/>
</dbReference>
<dbReference type="Gene3D" id="3.10.20.10">
    <property type="match status" value="1"/>
</dbReference>
<organism evidence="5 6">
    <name type="scientific">Sinocyclocheilus rhinocerous</name>
    <dbReference type="NCBI Taxonomy" id="307959"/>
    <lineage>
        <taxon>Eukaryota</taxon>
        <taxon>Metazoa</taxon>
        <taxon>Chordata</taxon>
        <taxon>Craniata</taxon>
        <taxon>Vertebrata</taxon>
        <taxon>Euteleostomi</taxon>
        <taxon>Actinopterygii</taxon>
        <taxon>Neopterygii</taxon>
        <taxon>Teleostei</taxon>
        <taxon>Ostariophysi</taxon>
        <taxon>Cypriniformes</taxon>
        <taxon>Cyprinidae</taxon>
        <taxon>Cyprininae</taxon>
        <taxon>Sinocyclocheilus</taxon>
    </lineage>
</organism>
<feature type="signal peptide" evidence="3">
    <location>
        <begin position="1"/>
        <end position="17"/>
    </location>
</feature>
<dbReference type="SMART" id="SM00266">
    <property type="entry name" value="CAD"/>
    <property type="match status" value="1"/>
</dbReference>
<dbReference type="PANTHER" id="PTHR12306">
    <property type="entry name" value="CELL DEATH ACTIVATOR CIDE"/>
    <property type="match status" value="1"/>
</dbReference>
<dbReference type="GO" id="GO:0006915">
    <property type="term" value="P:apoptotic process"/>
    <property type="evidence" value="ECO:0007669"/>
    <property type="project" value="UniProtKB-UniRule"/>
</dbReference>
<reference evidence="5" key="1">
    <citation type="submission" date="2025-08" db="UniProtKB">
        <authorList>
            <consortium name="Ensembl"/>
        </authorList>
    </citation>
    <scope>IDENTIFICATION</scope>
</reference>
<dbReference type="PROSITE" id="PS51135">
    <property type="entry name" value="CIDE_N"/>
    <property type="match status" value="1"/>
</dbReference>
<evidence type="ECO:0000256" key="1">
    <source>
        <dbReference type="ARBA" id="ARBA00022703"/>
    </source>
</evidence>
<dbReference type="InterPro" id="IPR003508">
    <property type="entry name" value="CIDE-N_dom"/>
</dbReference>
<keyword evidence="6" id="KW-1185">Reference proteome</keyword>